<protein>
    <recommendedName>
        <fullName evidence="3">DUF4221 domain-containing protein</fullName>
    </recommendedName>
</protein>
<evidence type="ECO:0008006" key="3">
    <source>
        <dbReference type="Google" id="ProtNLM"/>
    </source>
</evidence>
<organism evidence="1 2">
    <name type="scientific">Algoriphagus antarcticus</name>
    <dbReference type="NCBI Taxonomy" id="238540"/>
    <lineage>
        <taxon>Bacteria</taxon>
        <taxon>Pseudomonadati</taxon>
        <taxon>Bacteroidota</taxon>
        <taxon>Cytophagia</taxon>
        <taxon>Cytophagales</taxon>
        <taxon>Cyclobacteriaceae</taxon>
        <taxon>Algoriphagus</taxon>
    </lineage>
</organism>
<evidence type="ECO:0000313" key="2">
    <source>
        <dbReference type="Proteomes" id="UP000256405"/>
    </source>
</evidence>
<dbReference type="RefSeq" id="WP_086541809.1">
    <property type="nucleotide sequence ID" value="NZ_MSSW01000032.1"/>
</dbReference>
<proteinExistence type="predicted"/>
<dbReference type="AlphaFoldDB" id="A0A3E0DX66"/>
<evidence type="ECO:0000313" key="1">
    <source>
        <dbReference type="EMBL" id="REG90561.1"/>
    </source>
</evidence>
<gene>
    <name evidence="1" type="ORF">C8N25_10659</name>
</gene>
<sequence length="379" mass="43595">MKYIQFLAVGAIASFFACSSSENTKEEVSAGSNEWELQIVDSIQVDYLGSVNGGEFRNGKGVIFDFKTNGLIEFDKTGKILNQHTYPKEGPGAVLYPTSQRYSDSGKLFGMSFMSWLYEFNSDLTLKREITLPFPTESHDGSSFARTLELYKDDLILWYPGRDGVNPYDPFFFRDNYLLEKVNLKTGEAEPIIRIAPTSRYASDKYYERARVIFGIVGDNLYLTLTKEPKIYSYDLSKNGAYVKTLEFNPSKFLDNGEHSKENESVSGVKMIDGRIDSFYPCEDGFAVIYTEGIEEDIFAQYELKKPENFPLYPEHQRRIIKIMNTDSVWSNEIVIPNRISHILNIESISKPFYALRNDEYIGEEQDYLTFYKLQLVHK</sequence>
<reference evidence="1 2" key="1">
    <citation type="submission" date="2018-08" db="EMBL/GenBank/DDBJ databases">
        <title>Genomic Encyclopedia of Archaeal and Bacterial Type Strains, Phase II (KMG-II): from individual species to whole genera.</title>
        <authorList>
            <person name="Goeker M."/>
        </authorList>
    </citation>
    <scope>NUCLEOTIDE SEQUENCE [LARGE SCALE GENOMIC DNA]</scope>
    <source>
        <strain evidence="1 2">DSM 15986</strain>
    </source>
</reference>
<dbReference type="PROSITE" id="PS51257">
    <property type="entry name" value="PROKAR_LIPOPROTEIN"/>
    <property type="match status" value="1"/>
</dbReference>
<name>A0A3E0DX66_9BACT</name>
<dbReference type="Proteomes" id="UP000256405">
    <property type="component" value="Unassembled WGS sequence"/>
</dbReference>
<comment type="caution">
    <text evidence="1">The sequence shown here is derived from an EMBL/GenBank/DDBJ whole genome shotgun (WGS) entry which is preliminary data.</text>
</comment>
<keyword evidence="2" id="KW-1185">Reference proteome</keyword>
<dbReference type="EMBL" id="QUNF01000006">
    <property type="protein sequence ID" value="REG90561.1"/>
    <property type="molecule type" value="Genomic_DNA"/>
</dbReference>
<dbReference type="OrthoDB" id="815611at2"/>
<accession>A0A3E0DX66</accession>